<evidence type="ECO:0000313" key="3">
    <source>
        <dbReference type="Proteomes" id="UP000289546"/>
    </source>
</evidence>
<reference evidence="2 3" key="1">
    <citation type="submission" date="2015-04" db="EMBL/GenBank/DDBJ databases">
        <title>Comparative genomics of rhizobia nodulating Arachis hypogaea in China.</title>
        <authorList>
            <person name="Li Y."/>
        </authorList>
    </citation>
    <scope>NUCLEOTIDE SEQUENCE [LARGE SCALE GENOMIC DNA]</scope>
    <source>
        <strain evidence="2 3">CCBAU 51757</strain>
    </source>
</reference>
<organism evidence="2 3">
    <name type="scientific">Bradyrhizobium nanningense</name>
    <dbReference type="NCBI Taxonomy" id="1325118"/>
    <lineage>
        <taxon>Bacteria</taxon>
        <taxon>Pseudomonadati</taxon>
        <taxon>Pseudomonadota</taxon>
        <taxon>Alphaproteobacteria</taxon>
        <taxon>Hyphomicrobiales</taxon>
        <taxon>Nitrobacteraceae</taxon>
        <taxon>Bradyrhizobium</taxon>
    </lineage>
</organism>
<keyword evidence="2" id="KW-0808">Transferase</keyword>
<keyword evidence="3" id="KW-1185">Reference proteome</keyword>
<dbReference type="CDD" id="cd06223">
    <property type="entry name" value="PRTases_typeI"/>
    <property type="match status" value="1"/>
</dbReference>
<proteinExistence type="predicted"/>
<keyword evidence="2" id="KW-0328">Glycosyltransferase</keyword>
<dbReference type="GO" id="GO:0016757">
    <property type="term" value="F:glycosyltransferase activity"/>
    <property type="evidence" value="ECO:0007669"/>
    <property type="project" value="UniProtKB-KW"/>
</dbReference>
<dbReference type="Gene3D" id="3.40.50.2020">
    <property type="match status" value="1"/>
</dbReference>
<gene>
    <name evidence="2" type="ORF">XH99_01435</name>
</gene>
<dbReference type="InterPro" id="IPR029057">
    <property type="entry name" value="PRTase-like"/>
</dbReference>
<dbReference type="InterPro" id="IPR000836">
    <property type="entry name" value="PRTase_dom"/>
</dbReference>
<feature type="domain" description="Phosphoribosyltransferase" evidence="1">
    <location>
        <begin position="13"/>
        <end position="174"/>
    </location>
</feature>
<dbReference type="Proteomes" id="UP000289546">
    <property type="component" value="Unassembled WGS sequence"/>
</dbReference>
<dbReference type="SUPFAM" id="SSF53271">
    <property type="entry name" value="PRTase-like"/>
    <property type="match status" value="1"/>
</dbReference>
<dbReference type="EMBL" id="LBJQ01000005">
    <property type="protein sequence ID" value="RXH38433.1"/>
    <property type="molecule type" value="Genomic_DNA"/>
</dbReference>
<dbReference type="Gene3D" id="3.30.1310.20">
    <property type="entry name" value="PRTase-like"/>
    <property type="match status" value="1"/>
</dbReference>
<dbReference type="OrthoDB" id="9810066at2"/>
<comment type="caution">
    <text evidence="2">The sequence shown here is derived from an EMBL/GenBank/DDBJ whole genome shotgun (WGS) entry which is preliminary data.</text>
</comment>
<sequence>MLFQDREDAGRQLARALMTYKSRHPVILALPRGGVPVAAEVAERLDAPLDLILVRKIGAPMQPELAMGAVVDGEQPVIVRNQDVIELAGVSERTFDAVCKEELDEIERRRARYLGDRARSDVKGQVAIIVDDGIATGATTLAAIRALRKRDPKELVLAVPVAPLETLQRLHAEVDAIVCLDTPPDFGAIGYYYRDFRQVGDEEVIALLKRFPAKRTTTPASGFPASGWT</sequence>
<dbReference type="AlphaFoldDB" id="A0A4Q0SG07"/>
<evidence type="ECO:0000259" key="1">
    <source>
        <dbReference type="Pfam" id="PF00156"/>
    </source>
</evidence>
<name>A0A4Q0SG07_9BRAD</name>
<accession>A0A4Q0SG07</accession>
<dbReference type="Pfam" id="PF00156">
    <property type="entry name" value="Pribosyltran"/>
    <property type="match status" value="1"/>
</dbReference>
<dbReference type="RefSeq" id="WP_128916214.1">
    <property type="nucleotide sequence ID" value="NZ_LBJC01000077.1"/>
</dbReference>
<protein>
    <submittedName>
        <fullName evidence="2">Phosphoribosyltransferase</fullName>
    </submittedName>
</protein>
<evidence type="ECO:0000313" key="2">
    <source>
        <dbReference type="EMBL" id="RXH38433.1"/>
    </source>
</evidence>